<dbReference type="PRINTS" id="PR01434">
    <property type="entry name" value="NADHDHGNASE5"/>
</dbReference>
<keyword evidence="10 16" id="KW-1133">Transmembrane helix</keyword>
<dbReference type="GO" id="GO:0008137">
    <property type="term" value="F:NADH dehydrogenase (ubiquinone) activity"/>
    <property type="evidence" value="ECO:0007669"/>
    <property type="project" value="UniProtKB-EC"/>
</dbReference>
<comment type="subcellular location">
    <subcellularLocation>
        <location evidence="1">Mitochondrion inner membrane</location>
        <topology evidence="1">Multi-pass membrane protein</topology>
    </subcellularLocation>
</comment>
<evidence type="ECO:0000259" key="19">
    <source>
        <dbReference type="Pfam" id="PF06455"/>
    </source>
</evidence>
<comment type="similarity">
    <text evidence="16">Belongs to the complex I subunit 5 family.</text>
</comment>
<feature type="transmembrane region" description="Helical" evidence="16">
    <location>
        <begin position="295"/>
        <end position="315"/>
    </location>
</feature>
<evidence type="ECO:0000256" key="2">
    <source>
        <dbReference type="ARBA" id="ARBA00012944"/>
    </source>
</evidence>
<feature type="transmembrane region" description="Helical" evidence="16">
    <location>
        <begin position="58"/>
        <end position="78"/>
    </location>
</feature>
<feature type="transmembrane region" description="Helical" evidence="16">
    <location>
        <begin position="327"/>
        <end position="351"/>
    </location>
</feature>
<dbReference type="GO" id="GO:0005743">
    <property type="term" value="C:mitochondrial inner membrane"/>
    <property type="evidence" value="ECO:0007669"/>
    <property type="project" value="UniProtKB-SubCell"/>
</dbReference>
<evidence type="ECO:0000313" key="20">
    <source>
        <dbReference type="EMBL" id="AEV94332.1"/>
    </source>
</evidence>
<dbReference type="GO" id="GO:0003954">
    <property type="term" value="F:NADH dehydrogenase activity"/>
    <property type="evidence" value="ECO:0007669"/>
    <property type="project" value="TreeGrafter"/>
</dbReference>
<feature type="transmembrane region" description="Helical" evidence="16">
    <location>
        <begin position="90"/>
        <end position="107"/>
    </location>
</feature>
<dbReference type="PANTHER" id="PTHR42829">
    <property type="entry name" value="NADH-UBIQUINONE OXIDOREDUCTASE CHAIN 5"/>
    <property type="match status" value="1"/>
</dbReference>
<dbReference type="InterPro" id="IPR001750">
    <property type="entry name" value="ND/Mrp_TM"/>
</dbReference>
<dbReference type="EC" id="7.1.1.2" evidence="2 16"/>
<feature type="transmembrane region" description="Helical" evidence="16">
    <location>
        <begin position="152"/>
        <end position="170"/>
    </location>
</feature>
<evidence type="ECO:0000256" key="5">
    <source>
        <dbReference type="ARBA" id="ARBA00022660"/>
    </source>
</evidence>
<keyword evidence="5" id="KW-0679">Respiratory chain</keyword>
<keyword evidence="7" id="KW-0999">Mitochondrion inner membrane</keyword>
<keyword evidence="13 16" id="KW-0496">Mitochondrion</keyword>
<evidence type="ECO:0000256" key="9">
    <source>
        <dbReference type="ARBA" id="ARBA00022982"/>
    </source>
</evidence>
<evidence type="ECO:0000256" key="15">
    <source>
        <dbReference type="ARBA" id="ARBA00049551"/>
    </source>
</evidence>
<dbReference type="InterPro" id="IPR010934">
    <property type="entry name" value="NADH_DH_su5_C"/>
</dbReference>
<keyword evidence="9" id="KW-0249">Electron transport</keyword>
<keyword evidence="4 16" id="KW-0813">Transport</keyword>
<evidence type="ECO:0000256" key="11">
    <source>
        <dbReference type="ARBA" id="ARBA00023027"/>
    </source>
</evidence>
<keyword evidence="12 16" id="KW-0830">Ubiquinone</keyword>
<geneLocation type="mitochondrion" evidence="20"/>
<evidence type="ECO:0000256" key="12">
    <source>
        <dbReference type="ARBA" id="ARBA00023075"/>
    </source>
</evidence>
<dbReference type="InterPro" id="IPR003945">
    <property type="entry name" value="NU5C-like"/>
</dbReference>
<name>I6NJR6_9BIVA</name>
<evidence type="ECO:0000259" key="17">
    <source>
        <dbReference type="Pfam" id="PF00361"/>
    </source>
</evidence>
<keyword evidence="14 16" id="KW-0472">Membrane</keyword>
<feature type="domain" description="NADH:quinone oxidoreductase/Mrp antiporter transmembrane" evidence="17">
    <location>
        <begin position="109"/>
        <end position="384"/>
    </location>
</feature>
<dbReference type="Pfam" id="PF00662">
    <property type="entry name" value="Proton_antipo_N"/>
    <property type="match status" value="1"/>
</dbReference>
<evidence type="ECO:0000256" key="14">
    <source>
        <dbReference type="ARBA" id="ARBA00023136"/>
    </source>
</evidence>
<evidence type="ECO:0000256" key="7">
    <source>
        <dbReference type="ARBA" id="ARBA00022792"/>
    </source>
</evidence>
<sequence>MIYSWKVYSFFNTLACLILWVGWFGLYIVMGQGVVGVEIELLCSGALSLNIPFVLDGYSVMFSFVVLLISSSVMLYNGFYMDSELFYSRFCKLVLLFVASMLFLVYIPSLLGLMVGWDGLGLTSYLLVIYYQDKRSLGSGTLTVLSNRVGDVLFFIAISFASAFSVWGFTDLSEGGAQVFCGIVIVGCMTKSAQIPFSAWLPAAMAAPSPVSALVHSSTLVTAGVYVLIRFSGSIAGGWYLFLCLISSLTMLMSAISAVFEPDVKKVVALSTLSQLGVMMFSISVGAVGVCYFHMVSHALFKALMFLCVGAVIHFSGIQDLRYLGGFLWSSPVIMSWLSVACLSLMGFPFLSGFYSKDLVLESFLTGQASLVVFLIVVVSTCLTAFYSSLMLYSVMVFSMSKAYYSSMSANYYVVFPCSVLGLGALFGGLVMQSSFLDFNVMFYLQGIGKVVPIMCVLLGVSLMMMFVLVRFNSKFVGEGSTKLSLMSVFSDMAAKMWFLPLLSSDAFSSEVLGLSRDVKDLIEDGYMEHYLGSEAAWSFSEGWSSFYVRSQYDYMGLCFLKGLGVFLLIVGVLSVV</sequence>
<dbReference type="Pfam" id="PF00361">
    <property type="entry name" value="Proton_antipo_M"/>
    <property type="match status" value="1"/>
</dbReference>
<reference evidence="20" key="1">
    <citation type="submission" date="2011-07" db="EMBL/GenBank/DDBJ databases">
        <title>The complete mitochondrial genomes of six heterodont bivalves (Tellinoidea and Solenoidea): extensive gene rearrangements and phylogenetic implications.</title>
        <authorList>
            <person name="Yuan Y."/>
            <person name="Li Q."/>
        </authorList>
    </citation>
    <scope>NUCLEOTIDE SEQUENCE</scope>
</reference>
<evidence type="ECO:0000256" key="10">
    <source>
        <dbReference type="ARBA" id="ARBA00022989"/>
    </source>
</evidence>
<feature type="transmembrane region" description="Helical" evidence="16">
    <location>
        <begin position="267"/>
        <end position="289"/>
    </location>
</feature>
<feature type="transmembrane region" description="Helical" evidence="16">
    <location>
        <begin position="7"/>
        <end position="30"/>
    </location>
</feature>
<evidence type="ECO:0000256" key="3">
    <source>
        <dbReference type="ARBA" id="ARBA00021096"/>
    </source>
</evidence>
<evidence type="ECO:0000259" key="18">
    <source>
        <dbReference type="Pfam" id="PF00662"/>
    </source>
</evidence>
<feature type="transmembrane region" description="Helical" evidence="16">
    <location>
        <begin position="371"/>
        <end position="398"/>
    </location>
</feature>
<evidence type="ECO:0000256" key="1">
    <source>
        <dbReference type="ARBA" id="ARBA00004448"/>
    </source>
</evidence>
<feature type="transmembrane region" description="Helical" evidence="16">
    <location>
        <begin position="451"/>
        <end position="472"/>
    </location>
</feature>
<feature type="domain" description="NADH-Ubiquinone oxidoreductase (complex I) chain 5 N-terminal" evidence="18">
    <location>
        <begin position="44"/>
        <end position="90"/>
    </location>
</feature>
<evidence type="ECO:0000256" key="13">
    <source>
        <dbReference type="ARBA" id="ARBA00023128"/>
    </source>
</evidence>
<dbReference type="InterPro" id="IPR001516">
    <property type="entry name" value="Proton_antipo_N"/>
</dbReference>
<feature type="transmembrane region" description="Helical" evidence="16">
    <location>
        <begin position="555"/>
        <end position="576"/>
    </location>
</feature>
<comment type="function">
    <text evidence="16">Core subunit of the mitochondrial membrane respiratory chain NADH dehydrogenase (Complex I) which catalyzes electron transfer from NADH through the respiratory chain, using ubiquinone as an electron acceptor. Essential for the catalytic activity and assembly of complex I.</text>
</comment>
<keyword evidence="8" id="KW-1278">Translocase</keyword>
<evidence type="ECO:0000256" key="6">
    <source>
        <dbReference type="ARBA" id="ARBA00022692"/>
    </source>
</evidence>
<protein>
    <recommendedName>
        <fullName evidence="3 16">NADH-ubiquinone oxidoreductase chain 5</fullName>
        <ecNumber evidence="2 16">7.1.1.2</ecNumber>
    </recommendedName>
</protein>
<feature type="transmembrane region" description="Helical" evidence="16">
    <location>
        <begin position="176"/>
        <end position="201"/>
    </location>
</feature>
<feature type="domain" description="NADH dehydrogenase subunit 5 C-terminal" evidence="19">
    <location>
        <begin position="387"/>
        <end position="553"/>
    </location>
</feature>
<organism evidence="20">
    <name type="scientific">Solecurtus divaricatus</name>
    <name type="common">divaricate short razor</name>
    <dbReference type="NCBI Taxonomy" id="444102"/>
    <lineage>
        <taxon>Eukaryota</taxon>
        <taxon>Metazoa</taxon>
        <taxon>Spiralia</taxon>
        <taxon>Lophotrochozoa</taxon>
        <taxon>Mollusca</taxon>
        <taxon>Bivalvia</taxon>
        <taxon>Autobranchia</taxon>
        <taxon>Heteroconchia</taxon>
        <taxon>Euheterodonta</taxon>
        <taxon>Imparidentia</taxon>
        <taxon>Neoheterodontei</taxon>
        <taxon>Cardiida</taxon>
        <taxon>Tellinoidea</taxon>
        <taxon>Solecurtidae</taxon>
        <taxon>Solecurtus</taxon>
    </lineage>
</organism>
<dbReference type="PANTHER" id="PTHR42829:SF2">
    <property type="entry name" value="NADH-UBIQUINONE OXIDOREDUCTASE CHAIN 5"/>
    <property type="match status" value="1"/>
</dbReference>
<dbReference type="AlphaFoldDB" id="I6NJR6"/>
<dbReference type="EMBL" id="JN398367">
    <property type="protein sequence ID" value="AEV94332.1"/>
    <property type="molecule type" value="Genomic_DNA"/>
</dbReference>
<evidence type="ECO:0000256" key="8">
    <source>
        <dbReference type="ARBA" id="ARBA00022967"/>
    </source>
</evidence>
<feature type="transmembrane region" description="Helical" evidence="16">
    <location>
        <begin position="239"/>
        <end position="260"/>
    </location>
</feature>
<feature type="transmembrane region" description="Helical" evidence="16">
    <location>
        <begin position="410"/>
        <end position="431"/>
    </location>
</feature>
<evidence type="ECO:0000256" key="4">
    <source>
        <dbReference type="ARBA" id="ARBA00022448"/>
    </source>
</evidence>
<evidence type="ECO:0000256" key="16">
    <source>
        <dbReference type="RuleBase" id="RU003404"/>
    </source>
</evidence>
<gene>
    <name evidence="20" type="primary">nad5</name>
</gene>
<comment type="catalytic activity">
    <reaction evidence="15 16">
        <text>a ubiquinone + NADH + 5 H(+)(in) = a ubiquinol + NAD(+) + 4 H(+)(out)</text>
        <dbReference type="Rhea" id="RHEA:29091"/>
        <dbReference type="Rhea" id="RHEA-COMP:9565"/>
        <dbReference type="Rhea" id="RHEA-COMP:9566"/>
        <dbReference type="ChEBI" id="CHEBI:15378"/>
        <dbReference type="ChEBI" id="CHEBI:16389"/>
        <dbReference type="ChEBI" id="CHEBI:17976"/>
        <dbReference type="ChEBI" id="CHEBI:57540"/>
        <dbReference type="ChEBI" id="CHEBI:57945"/>
        <dbReference type="EC" id="7.1.1.2"/>
    </reaction>
</comment>
<keyword evidence="11 16" id="KW-0520">NAD</keyword>
<proteinExistence type="inferred from homology"/>
<dbReference type="GO" id="GO:0042773">
    <property type="term" value="P:ATP synthesis coupled electron transport"/>
    <property type="evidence" value="ECO:0007669"/>
    <property type="project" value="InterPro"/>
</dbReference>
<dbReference type="GO" id="GO:0015990">
    <property type="term" value="P:electron transport coupled proton transport"/>
    <property type="evidence" value="ECO:0007669"/>
    <property type="project" value="TreeGrafter"/>
</dbReference>
<keyword evidence="6 16" id="KW-0812">Transmembrane</keyword>
<dbReference type="Pfam" id="PF06455">
    <property type="entry name" value="NADH5_C"/>
    <property type="match status" value="1"/>
</dbReference>
<feature type="transmembrane region" description="Helical" evidence="16">
    <location>
        <begin position="213"/>
        <end position="233"/>
    </location>
</feature>
<accession>I6NJR6</accession>